<reference evidence="3" key="1">
    <citation type="journal article" date="2019" name="Int. J. Syst. Evol. Microbiol.">
        <title>The Global Catalogue of Microorganisms (GCM) 10K type strain sequencing project: providing services to taxonomists for standard genome sequencing and annotation.</title>
        <authorList>
            <consortium name="The Broad Institute Genomics Platform"/>
            <consortium name="The Broad Institute Genome Sequencing Center for Infectious Disease"/>
            <person name="Wu L."/>
            <person name="Ma J."/>
        </authorList>
    </citation>
    <scope>NUCLEOTIDE SEQUENCE [LARGE SCALE GENOMIC DNA]</scope>
    <source>
        <strain evidence="3">JCM 30234</strain>
    </source>
</reference>
<dbReference type="InterPro" id="IPR002575">
    <property type="entry name" value="Aminoglycoside_PTrfase"/>
</dbReference>
<feature type="domain" description="Aminoglycoside phosphotransferase" evidence="1">
    <location>
        <begin position="17"/>
        <end position="222"/>
    </location>
</feature>
<dbReference type="InterPro" id="IPR052077">
    <property type="entry name" value="CcrZ_PhaseVar_Mediator"/>
</dbReference>
<dbReference type="InterPro" id="IPR011009">
    <property type="entry name" value="Kinase-like_dom_sf"/>
</dbReference>
<sequence length="275" mass="32324">MNWFQKAVGKEWDITPAGGLTGDAYIAAKDDRRLFLKRNSSPFLAVLSAEDIVPKLVFTKRMENGDVITGQEWLSGRELRSEEMQQYRVADLLRKIHESSELLYMLMRLGKQPVTPDERFQAITDQLEEDGLVSAHLEIQQTLKHLWLLLPATRGQQYAVCHCDLHHNNLILTTSSQLYLVDWDNAMIADPAMDFGFILKWYVPEEDWEAWLTRYGVNSSPQLFERIYWYVLLDVLQYVTWHWQRRDMEKIQNRLADLRSLNDHISHTILSWSDR</sequence>
<dbReference type="PANTHER" id="PTHR40086:SF1">
    <property type="entry name" value="CELL CYCLE REGULATOR CCRZ"/>
    <property type="match status" value="1"/>
</dbReference>
<evidence type="ECO:0000313" key="3">
    <source>
        <dbReference type="Proteomes" id="UP001596620"/>
    </source>
</evidence>
<dbReference type="EMBL" id="JBHTGR010000012">
    <property type="protein sequence ID" value="MFC7747054.1"/>
    <property type="molecule type" value="Genomic_DNA"/>
</dbReference>
<accession>A0ABW2UWU7</accession>
<keyword evidence="3" id="KW-1185">Reference proteome</keyword>
<organism evidence="2 3">
    <name type="scientific">Lentibacillus kimchii</name>
    <dbReference type="NCBI Taxonomy" id="1542911"/>
    <lineage>
        <taxon>Bacteria</taxon>
        <taxon>Bacillati</taxon>
        <taxon>Bacillota</taxon>
        <taxon>Bacilli</taxon>
        <taxon>Bacillales</taxon>
        <taxon>Bacillaceae</taxon>
        <taxon>Lentibacillus</taxon>
    </lineage>
</organism>
<dbReference type="SUPFAM" id="SSF56112">
    <property type="entry name" value="Protein kinase-like (PK-like)"/>
    <property type="match status" value="1"/>
</dbReference>
<proteinExistence type="predicted"/>
<evidence type="ECO:0000259" key="1">
    <source>
        <dbReference type="Pfam" id="PF01636"/>
    </source>
</evidence>
<gene>
    <name evidence="2" type="ORF">ACFQU8_07350</name>
</gene>
<dbReference type="RefSeq" id="WP_382358573.1">
    <property type="nucleotide sequence ID" value="NZ_JBHTGR010000012.1"/>
</dbReference>
<protein>
    <submittedName>
        <fullName evidence="2">Phosphotransferase</fullName>
    </submittedName>
</protein>
<dbReference type="Pfam" id="PF01636">
    <property type="entry name" value="APH"/>
    <property type="match status" value="1"/>
</dbReference>
<dbReference type="Proteomes" id="UP001596620">
    <property type="component" value="Unassembled WGS sequence"/>
</dbReference>
<dbReference type="Gene3D" id="3.90.1200.10">
    <property type="match status" value="1"/>
</dbReference>
<name>A0ABW2UWU7_9BACI</name>
<comment type="caution">
    <text evidence="2">The sequence shown here is derived from an EMBL/GenBank/DDBJ whole genome shotgun (WGS) entry which is preliminary data.</text>
</comment>
<evidence type="ECO:0000313" key="2">
    <source>
        <dbReference type="EMBL" id="MFC7747054.1"/>
    </source>
</evidence>
<dbReference type="PANTHER" id="PTHR40086">
    <property type="entry name" value="PHOSPHOTRANSFERASE YTMP-RELATED"/>
    <property type="match status" value="1"/>
</dbReference>